<dbReference type="InParanoid" id="F5Y9M6"/>
<gene>
    <name evidence="1" type="ordered locus">TREAZ_0805</name>
</gene>
<evidence type="ECO:0000313" key="1">
    <source>
        <dbReference type="EMBL" id="AEF83370.1"/>
    </source>
</evidence>
<name>F5Y9M6_LEAAZ</name>
<protein>
    <submittedName>
        <fullName evidence="1">Uncharacterized protein</fullName>
    </submittedName>
</protein>
<dbReference type="AlphaFoldDB" id="F5Y9M6"/>
<dbReference type="HOGENOM" id="CLU_1199359_0_0_12"/>
<keyword evidence="2" id="KW-1185">Reference proteome</keyword>
<reference evidence="1 2" key="2">
    <citation type="journal article" date="2011" name="ISME J.">
        <title>RNA-seq reveals cooperative metabolic interactions between two termite-gut spirochete species in co-culture.</title>
        <authorList>
            <person name="Rosenthal A.Z."/>
            <person name="Matson E.G."/>
            <person name="Eldar A."/>
            <person name="Leadbetter J.R."/>
        </authorList>
    </citation>
    <scope>NUCLEOTIDE SEQUENCE [LARGE SCALE GENOMIC DNA]</scope>
    <source>
        <strain evidence="2">ATCC BAA-888 / DSM 13862 / ZAS-9</strain>
    </source>
</reference>
<sequence length="231" mass="26722">MADYDIVINMQGIPAELTARALLHETFSRMYWLRGVKAATRQYDRVIKMDSVPAELKAYALMRRACLRTGSLGYSRSLKDYDVILTMSGISTDYKAEALLSKRYAHHRLFQYKEEQACIQEGIRMIGFSSKLRVWFLFRAADEALQLNEVLAENYARAIAEYTEICDMKDATIRQRARAMLARSYCYFRTGNYNETVKDCDAFISIAMGTLSEKQECLERRKESSKFLKGR</sequence>
<dbReference type="OrthoDB" id="9757961at2"/>
<accession>F5Y9M6</accession>
<organism evidence="1 2">
    <name type="scientific">Leadbettera azotonutricia (strain ATCC BAA-888 / DSM 13862 / ZAS-9)</name>
    <name type="common">Treponema azotonutricium</name>
    <dbReference type="NCBI Taxonomy" id="545695"/>
    <lineage>
        <taxon>Bacteria</taxon>
        <taxon>Pseudomonadati</taxon>
        <taxon>Spirochaetota</taxon>
        <taxon>Spirochaetia</taxon>
        <taxon>Spirochaetales</taxon>
        <taxon>Breznakiellaceae</taxon>
        <taxon>Leadbettera</taxon>
    </lineage>
</organism>
<dbReference type="InterPro" id="IPR011990">
    <property type="entry name" value="TPR-like_helical_dom_sf"/>
</dbReference>
<dbReference type="EMBL" id="CP001841">
    <property type="protein sequence ID" value="AEF83370.1"/>
    <property type="molecule type" value="Genomic_DNA"/>
</dbReference>
<proteinExistence type="predicted"/>
<evidence type="ECO:0000313" key="2">
    <source>
        <dbReference type="Proteomes" id="UP000009222"/>
    </source>
</evidence>
<dbReference type="STRING" id="545695.TREAZ_0805"/>
<dbReference type="Gene3D" id="1.25.40.10">
    <property type="entry name" value="Tetratricopeptide repeat domain"/>
    <property type="match status" value="1"/>
</dbReference>
<dbReference type="SUPFAM" id="SSF48452">
    <property type="entry name" value="TPR-like"/>
    <property type="match status" value="1"/>
</dbReference>
<dbReference type="Proteomes" id="UP000009222">
    <property type="component" value="Chromosome"/>
</dbReference>
<dbReference type="RefSeq" id="WP_015711165.1">
    <property type="nucleotide sequence ID" value="NC_015577.1"/>
</dbReference>
<dbReference type="KEGG" id="taz:TREAZ_0805"/>
<reference evidence="2" key="1">
    <citation type="submission" date="2009-12" db="EMBL/GenBank/DDBJ databases">
        <title>Complete sequence of Treponema azotonutricium strain ZAS-9.</title>
        <authorList>
            <person name="Tetu S.G."/>
            <person name="Matson E."/>
            <person name="Ren Q."/>
            <person name="Seshadri R."/>
            <person name="Elbourne L."/>
            <person name="Hassan K.A."/>
            <person name="Durkin A."/>
            <person name="Radune D."/>
            <person name="Mohamoud Y."/>
            <person name="Shay R."/>
            <person name="Jin S."/>
            <person name="Zhang X."/>
            <person name="Lucey K."/>
            <person name="Ballor N.R."/>
            <person name="Ottesen E."/>
            <person name="Rosenthal R."/>
            <person name="Allen A."/>
            <person name="Leadbetter J.R."/>
            <person name="Paulsen I.T."/>
        </authorList>
    </citation>
    <scope>NUCLEOTIDE SEQUENCE [LARGE SCALE GENOMIC DNA]</scope>
    <source>
        <strain evidence="2">ATCC BAA-888 / DSM 13862 / ZAS-9</strain>
    </source>
</reference>